<feature type="binding site" evidence="4">
    <location>
        <position position="198"/>
    </location>
    <ligand>
        <name>Zn(2+)</name>
        <dbReference type="ChEBI" id="CHEBI:29105"/>
        <label>2</label>
    </ligand>
</feature>
<evidence type="ECO:0000256" key="3">
    <source>
        <dbReference type="PIRSR" id="PIRSR601559-50"/>
    </source>
</evidence>
<keyword evidence="2" id="KW-0378">Hydrolase</keyword>
<evidence type="ECO:0000256" key="1">
    <source>
        <dbReference type="ARBA" id="ARBA00022723"/>
    </source>
</evidence>
<feature type="binding site" description="via carbamate group" evidence="4">
    <location>
        <position position="164"/>
    </location>
    <ligand>
        <name>Zn(2+)</name>
        <dbReference type="ChEBI" id="CHEBI:29105"/>
        <label>2</label>
    </ligand>
</feature>
<dbReference type="RefSeq" id="WP_009185602.1">
    <property type="nucleotide sequence ID" value="NZ_AMGM01000041.1"/>
</dbReference>
<keyword evidence="1 4" id="KW-0479">Metal-binding</keyword>
<dbReference type="EMBL" id="AMGM01000041">
    <property type="protein sequence ID" value="EKB48798.1"/>
    <property type="molecule type" value="Genomic_DNA"/>
</dbReference>
<dbReference type="PROSITE" id="PS51257">
    <property type="entry name" value="PROKAR_LIPOPROTEIN"/>
    <property type="match status" value="1"/>
</dbReference>
<comment type="caution">
    <text evidence="6">The sequence shown here is derived from an EMBL/GenBank/DDBJ whole genome shotgun (WGS) entry which is preliminary data.</text>
</comment>
<feature type="binding site" evidence="4">
    <location>
        <position position="226"/>
    </location>
    <ligand>
        <name>Zn(2+)</name>
        <dbReference type="ChEBI" id="CHEBI:29105"/>
        <label>2</label>
    </ligand>
</feature>
<sequence length="334" mass="37724">MKKHFLYAALFILFQACNSAKDKDKAVILTISGEIQPESLGITLVHEHVLVDFIGADSTGDHRWDRQEVVDFLVPYIREIQEKGVKTIVECTPSFLGKDPLLLQMISEKTGMQFITNTGYYGAVNGKYLPGEISDLSVEDLAGRWIAEFKEGIAGTDVRPGFIKIGVNEGEVLSAVDEKLVLAAAYTHKQTGLLIVSHTGTWKTAKAQIELLKREGVDLKHFVWVHAQNEPDFENYRKAVQEGVWVSLDGIVWDVEGHFQRLKFFKEQIDLDRVLISHDAGWYSPGEEDQSGFKGYSSLFDQLLPRLLQEGFTQSDIDKMLIYNPREAFSLWPD</sequence>
<dbReference type="AlphaFoldDB" id="K1LEP3"/>
<feature type="binding site" evidence="4">
    <location>
        <position position="46"/>
    </location>
    <ligand>
        <name>Zn(2+)</name>
        <dbReference type="ChEBI" id="CHEBI:29105"/>
        <label>1</label>
    </ligand>
</feature>
<comment type="cofactor">
    <cofactor evidence="4">
        <name>a divalent metal cation</name>
        <dbReference type="ChEBI" id="CHEBI:60240"/>
    </cofactor>
    <text evidence="4">Binds 2 divalent metal cations per subunit.</text>
</comment>
<dbReference type="PROSITE" id="PS51347">
    <property type="entry name" value="PHOSPHOTRIESTERASE_2"/>
    <property type="match status" value="1"/>
</dbReference>
<evidence type="ECO:0000313" key="6">
    <source>
        <dbReference type="EMBL" id="EKB48798.1"/>
    </source>
</evidence>
<comment type="similarity">
    <text evidence="5">Belongs to the metallo-dependent hydrolases superfamily. Phosphotriesterase family.</text>
</comment>
<evidence type="ECO:0000256" key="4">
    <source>
        <dbReference type="PIRSR" id="PIRSR601559-51"/>
    </source>
</evidence>
<feature type="modified residue" description="N6-carboxylysine" evidence="3 5">
    <location>
        <position position="164"/>
    </location>
</feature>
<dbReference type="GO" id="GO:0008270">
    <property type="term" value="F:zinc ion binding"/>
    <property type="evidence" value="ECO:0007669"/>
    <property type="project" value="InterPro"/>
</dbReference>
<evidence type="ECO:0000313" key="7">
    <source>
        <dbReference type="Proteomes" id="UP000004478"/>
    </source>
</evidence>
<feature type="binding site" description="via carbamate group" evidence="4">
    <location>
        <position position="164"/>
    </location>
    <ligand>
        <name>Zn(2+)</name>
        <dbReference type="ChEBI" id="CHEBI:29105"/>
        <label>1</label>
    </ligand>
</feature>
<dbReference type="Pfam" id="PF02126">
    <property type="entry name" value="PTE"/>
    <property type="match status" value="1"/>
</dbReference>
<evidence type="ECO:0000256" key="2">
    <source>
        <dbReference type="ARBA" id="ARBA00022801"/>
    </source>
</evidence>
<reference evidence="6 7" key="1">
    <citation type="journal article" date="2012" name="J. Bacteriol.">
        <title>Draft Genome Sequence of Cecembia lonarensis Strain LW9T, Isolated from Lonar Lake, a Haloalkaline Lake in India.</title>
        <authorList>
            <person name="Shivaji S."/>
            <person name="Ara S."/>
            <person name="Singh A."/>
            <person name="Pinnaka A.K."/>
        </authorList>
    </citation>
    <scope>NUCLEOTIDE SEQUENCE [LARGE SCALE GENOMIC DNA]</scope>
    <source>
        <strain evidence="6 7">LW9</strain>
    </source>
</reference>
<feature type="binding site" evidence="4">
    <location>
        <position position="279"/>
    </location>
    <ligand>
        <name>Zn(2+)</name>
        <dbReference type="ChEBI" id="CHEBI:29105"/>
        <label>1</label>
    </ligand>
</feature>
<dbReference type="Gene3D" id="3.20.20.140">
    <property type="entry name" value="Metal-dependent hydrolases"/>
    <property type="match status" value="1"/>
</dbReference>
<dbReference type="InterPro" id="IPR032466">
    <property type="entry name" value="Metal_Hydrolase"/>
</dbReference>
<dbReference type="PROSITE" id="PS01322">
    <property type="entry name" value="PHOSPHOTRIESTERASE_1"/>
    <property type="match status" value="1"/>
</dbReference>
<dbReference type="Proteomes" id="UP000004478">
    <property type="component" value="Unassembled WGS sequence"/>
</dbReference>
<feature type="binding site" evidence="4">
    <location>
        <position position="48"/>
    </location>
    <ligand>
        <name>Zn(2+)</name>
        <dbReference type="ChEBI" id="CHEBI:29105"/>
        <label>1</label>
    </ligand>
</feature>
<dbReference type="OrthoDB" id="105927at2"/>
<organism evidence="6 7">
    <name type="scientific">Cecembia lonarensis (strain CCUG 58316 / KCTC 22772 / LW9)</name>
    <dbReference type="NCBI Taxonomy" id="1225176"/>
    <lineage>
        <taxon>Bacteria</taxon>
        <taxon>Pseudomonadati</taxon>
        <taxon>Bacteroidota</taxon>
        <taxon>Cytophagia</taxon>
        <taxon>Cytophagales</taxon>
        <taxon>Cyclobacteriaceae</taxon>
        <taxon>Cecembia</taxon>
    </lineage>
</organism>
<evidence type="ECO:0000256" key="5">
    <source>
        <dbReference type="PROSITE-ProRule" id="PRU00679"/>
    </source>
</evidence>
<dbReference type="PANTHER" id="PTHR10819">
    <property type="entry name" value="PHOSPHOTRIESTERASE-RELATED"/>
    <property type="match status" value="1"/>
</dbReference>
<accession>K1LEP3</accession>
<protein>
    <recommendedName>
        <fullName evidence="8">Phosphotriesterase</fullName>
    </recommendedName>
</protein>
<evidence type="ECO:0008006" key="8">
    <source>
        <dbReference type="Google" id="ProtNLM"/>
    </source>
</evidence>
<proteinExistence type="inferred from homology"/>
<keyword evidence="7" id="KW-1185">Reference proteome</keyword>
<dbReference type="InterPro" id="IPR017947">
    <property type="entry name" value="AryldialkylPase_Zn-BS"/>
</dbReference>
<name>K1LEP3_CECL9</name>
<dbReference type="GO" id="GO:0016788">
    <property type="term" value="F:hydrolase activity, acting on ester bonds"/>
    <property type="evidence" value="ECO:0007669"/>
    <property type="project" value="InterPro"/>
</dbReference>
<dbReference type="PATRIC" id="fig|1225176.3.peg.2745"/>
<dbReference type="PANTHER" id="PTHR10819:SF3">
    <property type="entry name" value="PHOSPHOTRIESTERASE-RELATED PROTEIN"/>
    <property type="match status" value="1"/>
</dbReference>
<gene>
    <name evidence="6" type="ORF">B879_02578</name>
</gene>
<dbReference type="InterPro" id="IPR001559">
    <property type="entry name" value="Phosphotriesterase"/>
</dbReference>
<dbReference type="SUPFAM" id="SSF51556">
    <property type="entry name" value="Metallo-dependent hydrolases"/>
    <property type="match status" value="1"/>
</dbReference>